<keyword evidence="4" id="KW-1133">Transmembrane helix</keyword>
<dbReference type="NCBIfam" id="TIGR00229">
    <property type="entry name" value="sensory_box"/>
    <property type="match status" value="1"/>
</dbReference>
<evidence type="ECO:0000256" key="3">
    <source>
        <dbReference type="ARBA" id="ARBA00022741"/>
    </source>
</evidence>
<dbReference type="PROSITE" id="PS00452">
    <property type="entry name" value="GUANYLATE_CYCLASE_1"/>
    <property type="match status" value="1"/>
</dbReference>
<dbReference type="GO" id="GO:0004383">
    <property type="term" value="F:guanylate cyclase activity"/>
    <property type="evidence" value="ECO:0007669"/>
    <property type="project" value="TreeGrafter"/>
</dbReference>
<dbReference type="GO" id="GO:0005886">
    <property type="term" value="C:plasma membrane"/>
    <property type="evidence" value="ECO:0007669"/>
    <property type="project" value="TreeGrafter"/>
</dbReference>
<dbReference type="Pfam" id="PF13426">
    <property type="entry name" value="PAS_9"/>
    <property type="match status" value="1"/>
</dbReference>
<proteinExistence type="inferred from homology"/>
<evidence type="ECO:0000256" key="8">
    <source>
        <dbReference type="SAM" id="Coils"/>
    </source>
</evidence>
<evidence type="ECO:0000256" key="2">
    <source>
        <dbReference type="ARBA" id="ARBA00022692"/>
    </source>
</evidence>
<organism evidence="11">
    <name type="scientific">Amphora coffeiformis</name>
    <dbReference type="NCBI Taxonomy" id="265554"/>
    <lineage>
        <taxon>Eukaryota</taxon>
        <taxon>Sar</taxon>
        <taxon>Stramenopiles</taxon>
        <taxon>Ochrophyta</taxon>
        <taxon>Bacillariophyta</taxon>
        <taxon>Bacillariophyceae</taxon>
        <taxon>Bacillariophycidae</taxon>
        <taxon>Thalassiophysales</taxon>
        <taxon>Catenulaceae</taxon>
        <taxon>Amphora</taxon>
    </lineage>
</organism>
<dbReference type="GO" id="GO:0004016">
    <property type="term" value="F:adenylate cyclase activity"/>
    <property type="evidence" value="ECO:0007669"/>
    <property type="project" value="TreeGrafter"/>
</dbReference>
<evidence type="ECO:0000256" key="7">
    <source>
        <dbReference type="RuleBase" id="RU000405"/>
    </source>
</evidence>
<dbReference type="GO" id="GO:0001653">
    <property type="term" value="F:peptide receptor activity"/>
    <property type="evidence" value="ECO:0007669"/>
    <property type="project" value="TreeGrafter"/>
</dbReference>
<evidence type="ECO:0000256" key="6">
    <source>
        <dbReference type="ARBA" id="ARBA00023239"/>
    </source>
</evidence>
<comment type="subcellular location">
    <subcellularLocation>
        <location evidence="1">Membrane</location>
    </subcellularLocation>
</comment>
<dbReference type="Gene3D" id="3.30.450.20">
    <property type="entry name" value="PAS domain"/>
    <property type="match status" value="1"/>
</dbReference>
<dbReference type="SUPFAM" id="SSF55073">
    <property type="entry name" value="Nucleotide cyclase"/>
    <property type="match status" value="1"/>
</dbReference>
<accession>A0A7S3P912</accession>
<dbReference type="PANTHER" id="PTHR11920:SF335">
    <property type="entry name" value="GUANYLATE CYCLASE"/>
    <property type="match status" value="1"/>
</dbReference>
<dbReference type="InterPro" id="IPR029787">
    <property type="entry name" value="Nucleotide_cyclase"/>
</dbReference>
<dbReference type="GO" id="GO:0035556">
    <property type="term" value="P:intracellular signal transduction"/>
    <property type="evidence" value="ECO:0007669"/>
    <property type="project" value="InterPro"/>
</dbReference>
<evidence type="ECO:0000313" key="11">
    <source>
        <dbReference type="EMBL" id="CAE0413364.1"/>
    </source>
</evidence>
<dbReference type="InterPro" id="IPR000014">
    <property type="entry name" value="PAS"/>
</dbReference>
<dbReference type="CDD" id="cd00130">
    <property type="entry name" value="PAS"/>
    <property type="match status" value="1"/>
</dbReference>
<feature type="domain" description="Guanylate cyclase" evidence="10">
    <location>
        <begin position="176"/>
        <end position="305"/>
    </location>
</feature>
<feature type="domain" description="PAS" evidence="9">
    <location>
        <begin position="14"/>
        <end position="49"/>
    </location>
</feature>
<evidence type="ECO:0000256" key="5">
    <source>
        <dbReference type="ARBA" id="ARBA00023136"/>
    </source>
</evidence>
<keyword evidence="5" id="KW-0472">Membrane</keyword>
<dbReference type="PROSITE" id="PS50112">
    <property type="entry name" value="PAS"/>
    <property type="match status" value="1"/>
</dbReference>
<keyword evidence="8" id="KW-0175">Coiled coil</keyword>
<evidence type="ECO:0000256" key="1">
    <source>
        <dbReference type="ARBA" id="ARBA00004370"/>
    </source>
</evidence>
<dbReference type="SUPFAM" id="SSF55785">
    <property type="entry name" value="PYP-like sensor domain (PAS domain)"/>
    <property type="match status" value="1"/>
</dbReference>
<feature type="coiled-coil region" evidence="8">
    <location>
        <begin position="121"/>
        <end position="150"/>
    </location>
</feature>
<gene>
    <name evidence="11" type="ORF">ACOF00016_LOCUS10620</name>
</gene>
<keyword evidence="3" id="KW-0547">Nucleotide-binding</keyword>
<dbReference type="AlphaFoldDB" id="A0A7S3P912"/>
<evidence type="ECO:0008006" key="12">
    <source>
        <dbReference type="Google" id="ProtNLM"/>
    </source>
</evidence>
<dbReference type="PANTHER" id="PTHR11920">
    <property type="entry name" value="GUANYLYL CYCLASE"/>
    <property type="match status" value="1"/>
</dbReference>
<dbReference type="CDD" id="cd07302">
    <property type="entry name" value="CHD"/>
    <property type="match status" value="1"/>
</dbReference>
<dbReference type="Pfam" id="PF00211">
    <property type="entry name" value="Guanylate_cyc"/>
    <property type="match status" value="1"/>
</dbReference>
<dbReference type="Gene3D" id="3.30.70.1230">
    <property type="entry name" value="Nucleotide cyclase"/>
    <property type="match status" value="1"/>
</dbReference>
<dbReference type="PROSITE" id="PS50125">
    <property type="entry name" value="GUANYLATE_CYCLASE_2"/>
    <property type="match status" value="1"/>
</dbReference>
<dbReference type="SMART" id="SM00044">
    <property type="entry name" value="CYCc"/>
    <property type="match status" value="1"/>
</dbReference>
<dbReference type="InterPro" id="IPR050401">
    <property type="entry name" value="Cyclic_nucleotide_synthase"/>
</dbReference>
<dbReference type="InterPro" id="IPR035965">
    <property type="entry name" value="PAS-like_dom_sf"/>
</dbReference>
<evidence type="ECO:0000259" key="9">
    <source>
        <dbReference type="PROSITE" id="PS50112"/>
    </source>
</evidence>
<keyword evidence="6 7" id="KW-0456">Lyase</keyword>
<protein>
    <recommendedName>
        <fullName evidence="12">Guanylate cyclase</fullName>
    </recommendedName>
</protein>
<comment type="similarity">
    <text evidence="7">Belongs to the adenylyl cyclase class-4/guanylyl cyclase family.</text>
</comment>
<evidence type="ECO:0000256" key="4">
    <source>
        <dbReference type="ARBA" id="ARBA00022989"/>
    </source>
</evidence>
<dbReference type="EMBL" id="HBIM01013034">
    <property type="protein sequence ID" value="CAE0413364.1"/>
    <property type="molecule type" value="Transcribed_RNA"/>
</dbReference>
<dbReference type="InterPro" id="IPR001054">
    <property type="entry name" value="A/G_cyclase"/>
</dbReference>
<keyword evidence="2" id="KW-0812">Transmembrane</keyword>
<dbReference type="GO" id="GO:0007168">
    <property type="term" value="P:receptor guanylyl cyclase signaling pathway"/>
    <property type="evidence" value="ECO:0007669"/>
    <property type="project" value="TreeGrafter"/>
</dbReference>
<reference evidence="11" key="1">
    <citation type="submission" date="2021-01" db="EMBL/GenBank/DDBJ databases">
        <authorList>
            <person name="Corre E."/>
            <person name="Pelletier E."/>
            <person name="Niang G."/>
            <person name="Scheremetjew M."/>
            <person name="Finn R."/>
            <person name="Kale V."/>
            <person name="Holt S."/>
            <person name="Cochrane G."/>
            <person name="Meng A."/>
            <person name="Brown T."/>
            <person name="Cohen L."/>
        </authorList>
    </citation>
    <scope>NUCLEOTIDE SEQUENCE</scope>
    <source>
        <strain evidence="11">CCMP127</strain>
    </source>
</reference>
<name>A0A7S3P912_9STRA</name>
<dbReference type="GO" id="GO:0000166">
    <property type="term" value="F:nucleotide binding"/>
    <property type="evidence" value="ECO:0007669"/>
    <property type="project" value="UniProtKB-KW"/>
</dbReference>
<dbReference type="InterPro" id="IPR018297">
    <property type="entry name" value="A/G_cyclase_CS"/>
</dbReference>
<evidence type="ECO:0000259" key="10">
    <source>
        <dbReference type="PROSITE" id="PS50125"/>
    </source>
</evidence>
<sequence length="377" mass="41786">MENLAGHDMGRISKTLLDSSFDAIVVCSMDGSIVHLNASTLEMFGYSENVELIGSNVSKLAGGGIGNRHEAYMKMFARRGATSSILGKQRDVMALRKDGSEFFCKVGVKKVPGTNLLVGYIRDISAEKEAEQLAMEMKEAETRAAEQLLMNMLPAQIAQRLKLDPSHIADYFTRATVLFADIVGFTSLSNQLKPIEVVRFLNDIFSRFDERLETYGLNKVKTIGDCYMVTNVPVIQTQDDSTSDFVCHFALDMIEALEEYNRESNIPLQMRIGINTGSLVAGVVGTKRFLYDVWGDSVNIASRMESTGIPGRVQVTENVVNDCDRQQLLFERRGCVQVKGIGIMETFFLKGRTARKRKMDICVGGICQLPTTATVII</sequence>